<evidence type="ECO:0000313" key="3">
    <source>
        <dbReference type="Proteomes" id="UP001437460"/>
    </source>
</evidence>
<dbReference type="PANTHER" id="PTHR37826">
    <property type="entry name" value="FLOTILLIN BAND_7_5 DOMAIN PROTEIN"/>
    <property type="match status" value="1"/>
</dbReference>
<proteinExistence type="predicted"/>
<feature type="transmembrane region" description="Helical" evidence="1">
    <location>
        <begin position="343"/>
        <end position="362"/>
    </location>
</feature>
<evidence type="ECO:0000256" key="1">
    <source>
        <dbReference type="SAM" id="Phobius"/>
    </source>
</evidence>
<dbReference type="Gene3D" id="2.20.28.30">
    <property type="entry name" value="RNA polymerase ii, chain L"/>
    <property type="match status" value="2"/>
</dbReference>
<dbReference type="Proteomes" id="UP001437460">
    <property type="component" value="Unassembled WGS sequence"/>
</dbReference>
<gene>
    <name evidence="2" type="ORF">WMO41_04140</name>
</gene>
<name>A0ABV1HJ66_9FIRM</name>
<keyword evidence="1" id="KW-0812">Transmembrane</keyword>
<evidence type="ECO:0000313" key="2">
    <source>
        <dbReference type="EMBL" id="MEQ2562361.1"/>
    </source>
</evidence>
<evidence type="ECO:0008006" key="4">
    <source>
        <dbReference type="Google" id="ProtNLM"/>
    </source>
</evidence>
<dbReference type="PANTHER" id="PTHR37826:SF3">
    <property type="entry name" value="J DOMAIN-CONTAINING PROTEIN"/>
    <property type="match status" value="1"/>
</dbReference>
<sequence length="363" mass="41209">MGELQEYKCPCCGGGIRFDSKAQKLKCPFCDTEFEMEALQQYDETLKQEKKDDMKWEKAEGSAWKDGEEQNLNTYHCESCGGEIVADDNTAASTCPFCGNPIVMTGKLSGDLRPDILIPFKLDKKAAKAGLMKHLEGKKLLPKIFKDQNHIDEIRGIYVPFWLFNTEADANIRYRGTRTRFWSDSRYDYTETSFYLINRGGTIGFEKVPVDGDSKIPDDLMESIEPYDLKEAVPFQAAYLAGYLADRYDVDSEKSAPRANERVKKSVERAFEETVKGYATVMTENSSIQLRDGSAQYALLPVWILNTTWEGKHYLFAMNGQTGKFVGDLPADKNAARKMTIKLTIIITIVVYILRLILWMFGI</sequence>
<dbReference type="EMBL" id="JBBMFJ010000005">
    <property type="protein sequence ID" value="MEQ2562361.1"/>
    <property type="molecule type" value="Genomic_DNA"/>
</dbReference>
<comment type="caution">
    <text evidence="2">The sequence shown here is derived from an EMBL/GenBank/DDBJ whole genome shotgun (WGS) entry which is preliminary data.</text>
</comment>
<keyword evidence="3" id="KW-1185">Reference proteome</keyword>
<reference evidence="2 3" key="1">
    <citation type="submission" date="2024-03" db="EMBL/GenBank/DDBJ databases">
        <title>Human intestinal bacterial collection.</title>
        <authorList>
            <person name="Pauvert C."/>
            <person name="Hitch T.C.A."/>
            <person name="Clavel T."/>
        </authorList>
    </citation>
    <scope>NUCLEOTIDE SEQUENCE [LARGE SCALE GENOMIC DNA]</scope>
    <source>
        <strain evidence="2 3">CLA-AP-H27</strain>
    </source>
</reference>
<keyword evidence="1" id="KW-0472">Membrane</keyword>
<organism evidence="2 3">
    <name type="scientific">Ventrimonas faecis</name>
    <dbReference type="NCBI Taxonomy" id="3133170"/>
    <lineage>
        <taxon>Bacteria</taxon>
        <taxon>Bacillati</taxon>
        <taxon>Bacillota</taxon>
        <taxon>Clostridia</taxon>
        <taxon>Lachnospirales</taxon>
        <taxon>Lachnospiraceae</taxon>
        <taxon>Ventrimonas</taxon>
    </lineage>
</organism>
<keyword evidence="1" id="KW-1133">Transmembrane helix</keyword>
<dbReference type="RefSeq" id="WP_349228681.1">
    <property type="nucleotide sequence ID" value="NZ_JBBMFJ010000005.1"/>
</dbReference>
<protein>
    <recommendedName>
        <fullName evidence="4">DNA-directed RNA polymerase subunit P</fullName>
    </recommendedName>
</protein>
<accession>A0ABV1HJ66</accession>